<evidence type="ECO:0000256" key="1">
    <source>
        <dbReference type="SAM" id="MobiDB-lite"/>
    </source>
</evidence>
<dbReference type="EMBL" id="AP027731">
    <property type="protein sequence ID" value="BDZ45050.1"/>
    <property type="molecule type" value="Genomic_DNA"/>
</dbReference>
<dbReference type="InterPro" id="IPR000587">
    <property type="entry name" value="Creatinase_N"/>
</dbReference>
<gene>
    <name evidence="4" type="ORF">GCM10025866_09590</name>
</gene>
<dbReference type="InterPro" id="IPR036005">
    <property type="entry name" value="Creatinase/aminopeptidase-like"/>
</dbReference>
<dbReference type="SUPFAM" id="SSF53092">
    <property type="entry name" value="Creatinase/prolidase N-terminal domain"/>
    <property type="match status" value="1"/>
</dbReference>
<feature type="domain" description="Peptidase M24" evidence="2">
    <location>
        <begin position="167"/>
        <end position="247"/>
    </location>
</feature>
<name>A0ABN6XN42_9MICO</name>
<dbReference type="PANTHER" id="PTHR46112:SF2">
    <property type="entry name" value="XAA-PRO AMINOPEPTIDASE P-RELATED"/>
    <property type="match status" value="1"/>
</dbReference>
<feature type="domain" description="Creatinase N-terminal" evidence="3">
    <location>
        <begin position="25"/>
        <end position="159"/>
    </location>
</feature>
<dbReference type="Pfam" id="PF01321">
    <property type="entry name" value="Creatinase_N"/>
    <property type="match status" value="1"/>
</dbReference>
<feature type="compositionally biased region" description="Low complexity" evidence="1">
    <location>
        <begin position="262"/>
        <end position="275"/>
    </location>
</feature>
<dbReference type="PANTHER" id="PTHR46112">
    <property type="entry name" value="AMINOPEPTIDASE"/>
    <property type="match status" value="1"/>
</dbReference>
<evidence type="ECO:0008006" key="6">
    <source>
        <dbReference type="Google" id="ProtNLM"/>
    </source>
</evidence>
<dbReference type="InterPro" id="IPR000994">
    <property type="entry name" value="Pept_M24"/>
</dbReference>
<sequence>MTLIDIVRAAAGPTAADDAEELGLRHTKLRAAMAESGLDALIAYAPAWRRENVRYLTDTSVGGAGAFVLLPLDGEAVAFTTRLADLVPLRRRGWVRGAELVSVADLRPLVDEVRALGAQRIGVGHLELLPTVFDGALREGLPGVELVSASKLFDAARMVKSEWELNRMRQAAKVSDAAWRTFVEVLEPGITEYDIVAEVESEIKRLGAEDNFMLIASGRDEVLGMTPPSRRLLQEGDLVRTELTPQTGGTGCRSVAPPLWASLPRSSVDRPSSSSRRPRREWPS</sequence>
<dbReference type="Proteomes" id="UP001321498">
    <property type="component" value="Chromosome"/>
</dbReference>
<evidence type="ECO:0000313" key="5">
    <source>
        <dbReference type="Proteomes" id="UP001321498"/>
    </source>
</evidence>
<feature type="region of interest" description="Disordered" evidence="1">
    <location>
        <begin position="244"/>
        <end position="284"/>
    </location>
</feature>
<dbReference type="InterPro" id="IPR029149">
    <property type="entry name" value="Creatin/AminoP/Spt16_N"/>
</dbReference>
<evidence type="ECO:0000259" key="3">
    <source>
        <dbReference type="Pfam" id="PF01321"/>
    </source>
</evidence>
<dbReference type="SUPFAM" id="SSF55920">
    <property type="entry name" value="Creatinase/aminopeptidase"/>
    <property type="match status" value="1"/>
</dbReference>
<organism evidence="4 5">
    <name type="scientific">Naasia aerilata</name>
    <dbReference type="NCBI Taxonomy" id="1162966"/>
    <lineage>
        <taxon>Bacteria</taxon>
        <taxon>Bacillati</taxon>
        <taxon>Actinomycetota</taxon>
        <taxon>Actinomycetes</taxon>
        <taxon>Micrococcales</taxon>
        <taxon>Microbacteriaceae</taxon>
        <taxon>Naasia</taxon>
    </lineage>
</organism>
<protein>
    <recommendedName>
        <fullName evidence="6">Creatinase N-terminal domain-containing protein</fullName>
    </recommendedName>
</protein>
<evidence type="ECO:0000259" key="2">
    <source>
        <dbReference type="Pfam" id="PF00557"/>
    </source>
</evidence>
<evidence type="ECO:0000313" key="4">
    <source>
        <dbReference type="EMBL" id="BDZ45050.1"/>
    </source>
</evidence>
<proteinExistence type="predicted"/>
<keyword evidence="5" id="KW-1185">Reference proteome</keyword>
<accession>A0ABN6XN42</accession>
<dbReference type="Pfam" id="PF00557">
    <property type="entry name" value="Peptidase_M24"/>
    <property type="match status" value="1"/>
</dbReference>
<dbReference type="Gene3D" id="3.40.350.10">
    <property type="entry name" value="Creatinase/prolidase N-terminal domain"/>
    <property type="match status" value="1"/>
</dbReference>
<reference evidence="5" key="1">
    <citation type="journal article" date="2019" name="Int. J. Syst. Evol. Microbiol.">
        <title>The Global Catalogue of Microorganisms (GCM) 10K type strain sequencing project: providing services to taxonomists for standard genome sequencing and annotation.</title>
        <authorList>
            <consortium name="The Broad Institute Genomics Platform"/>
            <consortium name="The Broad Institute Genome Sequencing Center for Infectious Disease"/>
            <person name="Wu L."/>
            <person name="Ma J."/>
        </authorList>
    </citation>
    <scope>NUCLEOTIDE SEQUENCE [LARGE SCALE GENOMIC DNA]</scope>
    <source>
        <strain evidence="5">NBRC 108725</strain>
    </source>
</reference>
<dbReference type="InterPro" id="IPR050659">
    <property type="entry name" value="Peptidase_M24B"/>
</dbReference>
<dbReference type="Gene3D" id="3.90.230.10">
    <property type="entry name" value="Creatinase/methionine aminopeptidase superfamily"/>
    <property type="match status" value="1"/>
</dbReference>